<keyword evidence="5" id="KW-0804">Transcription</keyword>
<dbReference type="InterPro" id="IPR011006">
    <property type="entry name" value="CheY-like_superfamily"/>
</dbReference>
<name>A0A4Y8RG36_9HYPH</name>
<dbReference type="PROSITE" id="PS50110">
    <property type="entry name" value="RESPONSE_REGULATORY"/>
    <property type="match status" value="1"/>
</dbReference>
<evidence type="ECO:0000256" key="3">
    <source>
        <dbReference type="ARBA" id="ARBA00023015"/>
    </source>
</evidence>
<keyword evidence="2" id="KW-0902">Two-component regulatory system</keyword>
<organism evidence="10 11">
    <name type="scientific">Jiella endophytica</name>
    <dbReference type="NCBI Taxonomy" id="2558362"/>
    <lineage>
        <taxon>Bacteria</taxon>
        <taxon>Pseudomonadati</taxon>
        <taxon>Pseudomonadota</taxon>
        <taxon>Alphaproteobacteria</taxon>
        <taxon>Hyphomicrobiales</taxon>
        <taxon>Aurantimonadaceae</taxon>
        <taxon>Jiella</taxon>
    </lineage>
</organism>
<dbReference type="EMBL" id="SOZD01000005">
    <property type="protein sequence ID" value="TFF20577.1"/>
    <property type="molecule type" value="Genomic_DNA"/>
</dbReference>
<keyword evidence="4 7" id="KW-0238">DNA-binding</keyword>
<dbReference type="RefSeq" id="WP_134763226.1">
    <property type="nucleotide sequence ID" value="NZ_SOZD01000005.1"/>
</dbReference>
<dbReference type="InterPro" id="IPR036388">
    <property type="entry name" value="WH-like_DNA-bd_sf"/>
</dbReference>
<dbReference type="CDD" id="cd19935">
    <property type="entry name" value="REC_OmpR_CusR-like"/>
    <property type="match status" value="1"/>
</dbReference>
<keyword evidence="3" id="KW-0805">Transcription regulation</keyword>
<evidence type="ECO:0000313" key="11">
    <source>
        <dbReference type="Proteomes" id="UP000298179"/>
    </source>
</evidence>
<keyword evidence="1 6" id="KW-0597">Phosphoprotein</keyword>
<proteinExistence type="predicted"/>
<dbReference type="SMART" id="SM00448">
    <property type="entry name" value="REC"/>
    <property type="match status" value="1"/>
</dbReference>
<dbReference type="GO" id="GO:0000976">
    <property type="term" value="F:transcription cis-regulatory region binding"/>
    <property type="evidence" value="ECO:0007669"/>
    <property type="project" value="TreeGrafter"/>
</dbReference>
<evidence type="ECO:0000259" key="9">
    <source>
        <dbReference type="PROSITE" id="PS51755"/>
    </source>
</evidence>
<dbReference type="Gene3D" id="1.10.10.10">
    <property type="entry name" value="Winged helix-like DNA-binding domain superfamily/Winged helix DNA-binding domain"/>
    <property type="match status" value="1"/>
</dbReference>
<dbReference type="AlphaFoldDB" id="A0A4Y8RG36"/>
<dbReference type="CDD" id="cd00383">
    <property type="entry name" value="trans_reg_C"/>
    <property type="match status" value="1"/>
</dbReference>
<accession>A0A4Y8RG36</accession>
<evidence type="ECO:0000256" key="5">
    <source>
        <dbReference type="ARBA" id="ARBA00023163"/>
    </source>
</evidence>
<evidence type="ECO:0000256" key="2">
    <source>
        <dbReference type="ARBA" id="ARBA00023012"/>
    </source>
</evidence>
<dbReference type="GO" id="GO:0005829">
    <property type="term" value="C:cytosol"/>
    <property type="evidence" value="ECO:0007669"/>
    <property type="project" value="TreeGrafter"/>
</dbReference>
<dbReference type="InterPro" id="IPR039420">
    <property type="entry name" value="WalR-like"/>
</dbReference>
<dbReference type="Pfam" id="PF00072">
    <property type="entry name" value="Response_reg"/>
    <property type="match status" value="1"/>
</dbReference>
<feature type="domain" description="OmpR/PhoB-type" evidence="9">
    <location>
        <begin position="138"/>
        <end position="236"/>
    </location>
</feature>
<dbReference type="SUPFAM" id="SSF52172">
    <property type="entry name" value="CheY-like"/>
    <property type="match status" value="1"/>
</dbReference>
<dbReference type="FunFam" id="1.10.10.10:FF:000005">
    <property type="entry name" value="Two-component system response regulator"/>
    <property type="match status" value="1"/>
</dbReference>
<dbReference type="InterPro" id="IPR001789">
    <property type="entry name" value="Sig_transdc_resp-reg_receiver"/>
</dbReference>
<evidence type="ECO:0000259" key="8">
    <source>
        <dbReference type="PROSITE" id="PS50110"/>
    </source>
</evidence>
<evidence type="ECO:0000256" key="7">
    <source>
        <dbReference type="PROSITE-ProRule" id="PRU01091"/>
    </source>
</evidence>
<dbReference type="GO" id="GO:0032993">
    <property type="term" value="C:protein-DNA complex"/>
    <property type="evidence" value="ECO:0007669"/>
    <property type="project" value="TreeGrafter"/>
</dbReference>
<dbReference type="Pfam" id="PF00486">
    <property type="entry name" value="Trans_reg_C"/>
    <property type="match status" value="1"/>
</dbReference>
<sequence length="238" mass="26720">MIEAPTAPTSTKSMRILIIEDDREAASYLVKALKESGHVADHAADGEEGLYAAETRDYDVLIVDRMLPKLDGLSIISRLRESGQSTPVLILSALGQVDDRVKGLRAGGDDYLSKPFAISELLARVEVLGRRRGAKDVETSYRVGDLELDRLSHEVRRAGKPIVLQPREFRLLEYLMKNANQVVTRTMLLENVWDYHFDPQTNVIDVHISRLRSKIERDFGSPILHTVRGAGYIIRADD</sequence>
<protein>
    <submittedName>
        <fullName evidence="10">Response regulator transcription factor</fullName>
    </submittedName>
</protein>
<dbReference type="PANTHER" id="PTHR48111">
    <property type="entry name" value="REGULATOR OF RPOS"/>
    <property type="match status" value="1"/>
</dbReference>
<feature type="modified residue" description="4-aspartylphosphate" evidence="6">
    <location>
        <position position="64"/>
    </location>
</feature>
<dbReference type="Proteomes" id="UP000298179">
    <property type="component" value="Unassembled WGS sequence"/>
</dbReference>
<reference evidence="10 11" key="1">
    <citation type="submission" date="2019-03" db="EMBL/GenBank/DDBJ databases">
        <title>Jiella endophytica sp. nov., a novel endophytic bacterium isolated from root of Ficus microcarpa Linn. f.</title>
        <authorList>
            <person name="Tuo L."/>
        </authorList>
    </citation>
    <scope>NUCLEOTIDE SEQUENCE [LARGE SCALE GENOMIC DNA]</scope>
    <source>
        <strain evidence="10 11">CBS5Q-3</strain>
    </source>
</reference>
<dbReference type="SMART" id="SM00862">
    <property type="entry name" value="Trans_reg_C"/>
    <property type="match status" value="1"/>
</dbReference>
<evidence type="ECO:0000256" key="1">
    <source>
        <dbReference type="ARBA" id="ARBA00022553"/>
    </source>
</evidence>
<comment type="caution">
    <text evidence="10">The sequence shown here is derived from an EMBL/GenBank/DDBJ whole genome shotgun (WGS) entry which is preliminary data.</text>
</comment>
<feature type="DNA-binding region" description="OmpR/PhoB-type" evidence="7">
    <location>
        <begin position="138"/>
        <end position="236"/>
    </location>
</feature>
<evidence type="ECO:0000313" key="10">
    <source>
        <dbReference type="EMBL" id="TFF20577.1"/>
    </source>
</evidence>
<dbReference type="GO" id="GO:0006355">
    <property type="term" value="P:regulation of DNA-templated transcription"/>
    <property type="evidence" value="ECO:0007669"/>
    <property type="project" value="InterPro"/>
</dbReference>
<dbReference type="Gene3D" id="3.40.50.2300">
    <property type="match status" value="1"/>
</dbReference>
<dbReference type="PROSITE" id="PS51755">
    <property type="entry name" value="OMPR_PHOB"/>
    <property type="match status" value="1"/>
</dbReference>
<gene>
    <name evidence="10" type="ORF">E3C22_16875</name>
</gene>
<keyword evidence="11" id="KW-1185">Reference proteome</keyword>
<dbReference type="InterPro" id="IPR001867">
    <property type="entry name" value="OmpR/PhoB-type_DNA-bd"/>
</dbReference>
<feature type="domain" description="Response regulatory" evidence="8">
    <location>
        <begin position="15"/>
        <end position="129"/>
    </location>
</feature>
<evidence type="ECO:0000256" key="4">
    <source>
        <dbReference type="ARBA" id="ARBA00023125"/>
    </source>
</evidence>
<dbReference type="FunFam" id="3.40.50.2300:FF:000002">
    <property type="entry name" value="DNA-binding response regulator PhoP"/>
    <property type="match status" value="1"/>
</dbReference>
<evidence type="ECO:0000256" key="6">
    <source>
        <dbReference type="PROSITE-ProRule" id="PRU00169"/>
    </source>
</evidence>
<dbReference type="OrthoDB" id="9802426at2"/>
<dbReference type="Gene3D" id="6.10.250.690">
    <property type="match status" value="1"/>
</dbReference>
<dbReference type="GO" id="GO:0000156">
    <property type="term" value="F:phosphorelay response regulator activity"/>
    <property type="evidence" value="ECO:0007669"/>
    <property type="project" value="TreeGrafter"/>
</dbReference>
<dbReference type="PANTHER" id="PTHR48111:SF76">
    <property type="entry name" value="TWO-COMPONENT RESPONSE REGULATOR"/>
    <property type="match status" value="1"/>
</dbReference>